<dbReference type="InterPro" id="IPR014407">
    <property type="entry name" value="McrC_bac"/>
</dbReference>
<keyword evidence="1" id="KW-0540">Nuclease</keyword>
<dbReference type="Proteomes" id="UP000245283">
    <property type="component" value="Unassembled WGS sequence"/>
</dbReference>
<dbReference type="InterPro" id="IPR019292">
    <property type="entry name" value="McrC"/>
</dbReference>
<reference evidence="2" key="1">
    <citation type="submission" date="2018-05" db="EMBL/GenBank/DDBJ databases">
        <authorList>
            <person name="Li Y."/>
        </authorList>
    </citation>
    <scope>NUCLEOTIDE SEQUENCE [LARGE SCALE GENOMIC DNA]</scope>
    <source>
        <strain evidence="2">sk1b4</strain>
    </source>
</reference>
<dbReference type="NCBIfam" id="NF007277">
    <property type="entry name" value="PRK09736.1"/>
    <property type="match status" value="1"/>
</dbReference>
<dbReference type="EMBL" id="QETB01000007">
    <property type="protein sequence ID" value="PWF24438.1"/>
    <property type="molecule type" value="Genomic_DNA"/>
</dbReference>
<keyword evidence="1" id="KW-0378">Hydrolase</keyword>
<comment type="caution">
    <text evidence="1">The sequence shown here is derived from an EMBL/GenBank/DDBJ whole genome shotgun (WGS) entry which is preliminary data.</text>
</comment>
<evidence type="ECO:0000313" key="1">
    <source>
        <dbReference type="EMBL" id="PWF24438.1"/>
    </source>
</evidence>
<dbReference type="PANTHER" id="PTHR38733">
    <property type="entry name" value="PROTEIN MCRC"/>
    <property type="match status" value="1"/>
</dbReference>
<sequence>MSNIWLLMVYASESREAINRSEVLLDGNPDELVDVIAELLHGKVQIRLRRNLTPGYVRRNDELRRLRGRLDLLRTERKRLVAKGKVVCSYEELTVDTPRNRMIRFALDKVSLRVSNEQLATGCRSLAAQFNHLGVSAIPPSQSEIVTDSFGRHDAGDREVVALARLALTMCIPTEQSGHNLIAEPDKADRWVRELFEKAVAGYYKVMLPSLGWLVKHHEHLKWPRDGQTTGFQGLLPGMETDITLRHQEAGRMIVIDTKFTSATTVDMYGSQRFKSGYLYQLYAYLRTQENQSNLAHSASGVLLHPSVNELIDEAALVQGHIMRVATVDLNASAKQIRDRIRDVVLEDELLRHELGGE</sequence>
<accession>A0A2V1K2J1</accession>
<protein>
    <submittedName>
        <fullName evidence="1">5-methylcytosine-specific restriction endonuclease system specificity protein McrC</fullName>
    </submittedName>
</protein>
<dbReference type="PIRSF" id="PIRSF003109">
    <property type="entry name" value="McrC"/>
    <property type="match status" value="1"/>
</dbReference>
<dbReference type="Pfam" id="PF10117">
    <property type="entry name" value="McrBC"/>
    <property type="match status" value="1"/>
</dbReference>
<keyword evidence="2" id="KW-1185">Reference proteome</keyword>
<dbReference type="PANTHER" id="PTHR38733:SF1">
    <property type="entry name" value="TYPE IV METHYL-DIRECTED RESTRICTION ENZYME ECOKMCRBC"/>
    <property type="match status" value="1"/>
</dbReference>
<evidence type="ECO:0000313" key="2">
    <source>
        <dbReference type="Proteomes" id="UP000245283"/>
    </source>
</evidence>
<dbReference type="GO" id="GO:0009307">
    <property type="term" value="P:DNA restriction-modification system"/>
    <property type="evidence" value="ECO:0007669"/>
    <property type="project" value="InterPro"/>
</dbReference>
<dbReference type="AlphaFoldDB" id="A0A2V1K2J1"/>
<dbReference type="OrthoDB" id="9786961at2"/>
<keyword evidence="1" id="KW-0255">Endonuclease</keyword>
<proteinExistence type="predicted"/>
<dbReference type="GO" id="GO:0004519">
    <property type="term" value="F:endonuclease activity"/>
    <property type="evidence" value="ECO:0007669"/>
    <property type="project" value="UniProtKB-KW"/>
</dbReference>
<gene>
    <name evidence="1" type="ORF">DD236_11530</name>
</gene>
<dbReference type="RefSeq" id="WP_109094547.1">
    <property type="nucleotide sequence ID" value="NZ_QETB01000007.1"/>
</dbReference>
<organism evidence="1 2">
    <name type="scientific">Ancrocorticia populi</name>
    <dbReference type="NCBI Taxonomy" id="2175228"/>
    <lineage>
        <taxon>Bacteria</taxon>
        <taxon>Bacillati</taxon>
        <taxon>Actinomycetota</taxon>
        <taxon>Actinomycetes</taxon>
        <taxon>Actinomycetales</taxon>
        <taxon>Actinomycetaceae</taxon>
        <taxon>Ancrocorticia</taxon>
    </lineage>
</organism>
<name>A0A2V1K2J1_9ACTO</name>